<keyword evidence="3" id="KW-1185">Reference proteome</keyword>
<dbReference type="Gramene" id="ONIVA11G23360.1">
    <property type="protein sequence ID" value="ONIVA11G23360.1"/>
    <property type="gene ID" value="ONIVA11G23360"/>
</dbReference>
<dbReference type="EnsemblPlants" id="ONIVA11G23360.1">
    <property type="protein sequence ID" value="ONIVA11G23360.1"/>
    <property type="gene ID" value="ONIVA11G23360"/>
</dbReference>
<dbReference type="AlphaFoldDB" id="A0A0E0J5M3"/>
<dbReference type="Proteomes" id="UP000006591">
    <property type="component" value="Chromosome 11"/>
</dbReference>
<reference evidence="2" key="2">
    <citation type="submission" date="2018-04" db="EMBL/GenBank/DDBJ databases">
        <title>OnivRS2 (Oryza nivara Reference Sequence Version 2).</title>
        <authorList>
            <person name="Zhang J."/>
            <person name="Kudrna D."/>
            <person name="Lee S."/>
            <person name="Talag J."/>
            <person name="Rajasekar S."/>
            <person name="Welchert J."/>
            <person name="Hsing Y.-I."/>
            <person name="Wing R.A."/>
        </authorList>
    </citation>
    <scope>NUCLEOTIDE SEQUENCE [LARGE SCALE GENOMIC DNA]</scope>
    <source>
        <strain evidence="2">SL10</strain>
    </source>
</reference>
<feature type="region of interest" description="Disordered" evidence="1">
    <location>
        <begin position="50"/>
        <end position="70"/>
    </location>
</feature>
<reference evidence="2" key="1">
    <citation type="submission" date="2015-04" db="UniProtKB">
        <authorList>
            <consortium name="EnsemblPlants"/>
        </authorList>
    </citation>
    <scope>IDENTIFICATION</scope>
    <source>
        <strain evidence="2">SL10</strain>
    </source>
</reference>
<feature type="compositionally biased region" description="Basic and acidic residues" evidence="1">
    <location>
        <begin position="56"/>
        <end position="70"/>
    </location>
</feature>
<evidence type="ECO:0000256" key="1">
    <source>
        <dbReference type="SAM" id="MobiDB-lite"/>
    </source>
</evidence>
<evidence type="ECO:0000313" key="2">
    <source>
        <dbReference type="EnsemblPlants" id="ONIVA11G23360.1"/>
    </source>
</evidence>
<name>A0A0E0J5M3_ORYNI</name>
<sequence length="70" mass="7812">MHQMPCWHIVREGVGHAKLWKDDDSTMDVIMRQSLMTIYPHIELVMPGDGVGAESLKQEAGGHEEQGEPA</sequence>
<evidence type="ECO:0000313" key="3">
    <source>
        <dbReference type="Proteomes" id="UP000006591"/>
    </source>
</evidence>
<proteinExistence type="predicted"/>
<organism evidence="2">
    <name type="scientific">Oryza nivara</name>
    <name type="common">Indian wild rice</name>
    <name type="synonym">Oryza sativa f. spontanea</name>
    <dbReference type="NCBI Taxonomy" id="4536"/>
    <lineage>
        <taxon>Eukaryota</taxon>
        <taxon>Viridiplantae</taxon>
        <taxon>Streptophyta</taxon>
        <taxon>Embryophyta</taxon>
        <taxon>Tracheophyta</taxon>
        <taxon>Spermatophyta</taxon>
        <taxon>Magnoliopsida</taxon>
        <taxon>Liliopsida</taxon>
        <taxon>Poales</taxon>
        <taxon>Poaceae</taxon>
        <taxon>BOP clade</taxon>
        <taxon>Oryzoideae</taxon>
        <taxon>Oryzeae</taxon>
        <taxon>Oryzinae</taxon>
        <taxon>Oryza</taxon>
    </lineage>
</organism>
<protein>
    <submittedName>
        <fullName evidence="2">Uncharacterized protein</fullName>
    </submittedName>
</protein>
<accession>A0A0E0J5M3</accession>
<dbReference type="HOGENOM" id="CLU_2762124_0_0_1"/>